<dbReference type="Pfam" id="PF08751">
    <property type="entry name" value="TrwC"/>
    <property type="match status" value="1"/>
</dbReference>
<sequence length="1403" mass="154296">MAINLTKLTNAEYQLDGIREAIDGDNAIKPSDPTAYYTASGNPPGVWIGSAARLLGGTPGTTASSRTVRSLINERRDPATGRYLGDTALADGDSGRAPVAGFDLTTRQPKSVSILWAFSDADTRRRIDQCLDRAAQMTIDYFEHAVASTRAGQAGVASVACDGVAGFVFDHYDSRDGDPQPHKHIVISNRVRRSQDGVWTALDGRKVYASAVEISEYHENLLQDLLTKEFGWAWTTRPARGTQAVIQEVDGVPQELIDAFSGRHSQIQAKVDQRVRQEEQQTGRKVGPRRRAQIDLEVWRETRKAKPKIQPSLDEKRRHWYDKLGRVAPGIQIDRMLRVVNARHDQPITVDAAGQEDAARLLIAQLADREQVRGGAGAWLDMNAERATEAVGQAHTTWKATNIRAESQRLLRTVRLDPAQRLAVCNAVADEATSRCVKLTPTRYRLPDGAAGDPTIALHDGRTVFDDPELDKYTTQDILDAEQLMIDAFDRPQAGGYAPGAGKAWLTAWSRLAEQEGGHPLAADQLDAAAYALENPRLAGAIIGPAGTGKTTTMNAVTRAWEAAHGPGSVLGLATSHKAVNELHASIGCQSMTIARLLAMSGEDGTRDQECREHELVQRLTREGDPRERIRLRVQLAGIHASRQAGVIKPGQLVIIDEAGMVDTRVLARITGLAAQAGARIIMTGDPKQLDSVSGAGGMLGWADRHDACRRLSSIWRFTAKPDKWARDPQGAASARRWEGESRATLRLRDGGDPLDEASVKACRALVAQYAAHDRIHWGEDPDIEETAYRMCIGWQRIGKTTLLIAGTNEQVRDINRRFILERRAAGKSEADPDRLMELMDGLSVGAGDQIVCRVNDHDIRSHDGRSIENGMTFRILDTSDGAAARVRSLDDGSIWDIPRGFLKTGCKAGYAATIHGSQGMTVDRCAALFPAQASLTCNLQYVAGTRGREENHFLYGCEPEEQRRTDHMLTGAETDPRRIALDRMEHALLTHPETLTATETRDMETRNRYDLKRLIHEHDYAAGLIAGPHLLAMLAKTHDQATVEKIKRSPSFEWLRGTWSRAWTADPKRALAIISRPPDARRHTTGIDRTRGLACQAARTLLAGRTPDSQTDTRITITLDAGRDTVDMLTGMLDDTGIDHTDSPTGDGRTGISVETRDTPALKAMLDTWMQCRDDISPDRIDGWATLRATARHETRQDPELARKARPTEPDWAATIAGRLNAGLLDKTNGSVHDDWVGGVIPPIKTSKHSQALDLVRQNEQLIDRKTRTLAQEAKASGEAWVRPVLQATSHDPGLLRDIAVYRAMWDIDDPDTPLGGKPPATCARQTQHWANLNGRLNHTTGTANPNVDTRDHPYRRHTTDARVEQHDPATSNTRQADRQRSTPWQTKPQPSSTPSPNGLSL</sequence>
<feature type="compositionally biased region" description="Polar residues" evidence="1">
    <location>
        <begin position="1336"/>
        <end position="1349"/>
    </location>
</feature>
<feature type="compositionally biased region" description="Low complexity" evidence="1">
    <location>
        <begin position="1383"/>
        <end position="1403"/>
    </location>
</feature>
<accession>A0A2N3QMN1</accession>
<feature type="region of interest" description="Disordered" evidence="1">
    <location>
        <begin position="1336"/>
        <end position="1355"/>
    </location>
</feature>
<dbReference type="InterPro" id="IPR003593">
    <property type="entry name" value="AAA+_ATPase"/>
</dbReference>
<protein>
    <submittedName>
        <fullName evidence="3">Relaxase</fullName>
    </submittedName>
</protein>
<evidence type="ECO:0000313" key="4">
    <source>
        <dbReference type="Proteomes" id="UP000233727"/>
    </source>
</evidence>
<proteinExistence type="predicted"/>
<dbReference type="PANTHER" id="PTHR43788">
    <property type="entry name" value="DNA2/NAM7 HELICASE FAMILY MEMBER"/>
    <property type="match status" value="1"/>
</dbReference>
<dbReference type="InterPro" id="IPR050534">
    <property type="entry name" value="Coronavir_polyprotein_1ab"/>
</dbReference>
<dbReference type="SUPFAM" id="SSF52540">
    <property type="entry name" value="P-loop containing nucleoside triphosphate hydrolases"/>
    <property type="match status" value="1"/>
</dbReference>
<dbReference type="SUPFAM" id="SSF55464">
    <property type="entry name" value="Origin of replication-binding domain, RBD-like"/>
    <property type="match status" value="1"/>
</dbReference>
<feature type="region of interest" description="Disordered" evidence="1">
    <location>
        <begin position="1361"/>
        <end position="1403"/>
    </location>
</feature>
<name>A0A2N3QMN1_9BIFI</name>
<dbReference type="Pfam" id="PF13604">
    <property type="entry name" value="AAA_30"/>
    <property type="match status" value="1"/>
</dbReference>
<dbReference type="InterPro" id="IPR027417">
    <property type="entry name" value="P-loop_NTPase"/>
</dbReference>
<dbReference type="InterPro" id="IPR014862">
    <property type="entry name" value="TrwC"/>
</dbReference>
<dbReference type="CDD" id="cd18809">
    <property type="entry name" value="SF1_C_RecD"/>
    <property type="match status" value="1"/>
</dbReference>
<dbReference type="SMART" id="SM00382">
    <property type="entry name" value="AAA"/>
    <property type="match status" value="1"/>
</dbReference>
<dbReference type="EMBL" id="PCGY01000011">
    <property type="protein sequence ID" value="PKU92923.1"/>
    <property type="molecule type" value="Genomic_DNA"/>
</dbReference>
<organism evidence="3 4">
    <name type="scientific">Bifidobacterium thermophilum</name>
    <dbReference type="NCBI Taxonomy" id="33905"/>
    <lineage>
        <taxon>Bacteria</taxon>
        <taxon>Bacillati</taxon>
        <taxon>Actinomycetota</taxon>
        <taxon>Actinomycetes</taxon>
        <taxon>Bifidobacteriales</taxon>
        <taxon>Bifidobacteriaceae</taxon>
        <taxon>Bifidobacterium</taxon>
    </lineage>
</organism>
<dbReference type="Proteomes" id="UP000233727">
    <property type="component" value="Unassembled WGS sequence"/>
</dbReference>
<feature type="domain" description="AAA+ ATPase" evidence="2">
    <location>
        <begin position="536"/>
        <end position="713"/>
    </location>
</feature>
<evidence type="ECO:0000259" key="2">
    <source>
        <dbReference type="SMART" id="SM00382"/>
    </source>
</evidence>
<comment type="caution">
    <text evidence="3">The sequence shown here is derived from an EMBL/GenBank/DDBJ whole genome shotgun (WGS) entry which is preliminary data.</text>
</comment>
<dbReference type="RefSeq" id="WP_257467979.1">
    <property type="nucleotide sequence ID" value="NZ_PCGY01000011.1"/>
</dbReference>
<gene>
    <name evidence="3" type="ORF">CQR47_0773</name>
</gene>
<evidence type="ECO:0000313" key="3">
    <source>
        <dbReference type="EMBL" id="PKU92923.1"/>
    </source>
</evidence>
<reference evidence="3 4" key="1">
    <citation type="submission" date="2017-10" db="EMBL/GenBank/DDBJ databases">
        <title>Bifidobacterium genomics.</title>
        <authorList>
            <person name="Lugli G.A."/>
            <person name="Milani C."/>
            <person name="Mancabelli L."/>
        </authorList>
    </citation>
    <scope>NUCLEOTIDE SEQUENCE [LARGE SCALE GENOMIC DNA]</scope>
    <source>
        <strain evidence="3 4">1542B</strain>
    </source>
</reference>
<dbReference type="Gene3D" id="3.40.50.300">
    <property type="entry name" value="P-loop containing nucleotide triphosphate hydrolases"/>
    <property type="match status" value="2"/>
</dbReference>
<evidence type="ECO:0000256" key="1">
    <source>
        <dbReference type="SAM" id="MobiDB-lite"/>
    </source>
</evidence>
<dbReference type="NCBIfam" id="NF041492">
    <property type="entry name" value="MobF"/>
    <property type="match status" value="1"/>
</dbReference>